<feature type="transmembrane region" description="Helical" evidence="7">
    <location>
        <begin position="250"/>
        <end position="276"/>
    </location>
</feature>
<evidence type="ECO:0000256" key="7">
    <source>
        <dbReference type="SAM" id="Phobius"/>
    </source>
</evidence>
<dbReference type="Pfam" id="PF04505">
    <property type="entry name" value="CD225"/>
    <property type="match status" value="1"/>
</dbReference>
<protein>
    <recommendedName>
        <fullName evidence="10">Proline rich transmembrane protein 1B</fullName>
    </recommendedName>
</protein>
<dbReference type="InterPro" id="IPR007593">
    <property type="entry name" value="CD225/Dispanin_fam"/>
</dbReference>
<dbReference type="InterPro" id="IPR051423">
    <property type="entry name" value="CD225/Dispanin"/>
</dbReference>
<sequence>MDPVIKPTGPERQALSSGRTEVNDGNTGTRYLFEHRSSLVHQAPHPSFKTDTVHTPANPTHSNESVPSIVEADNTTGTCPPSRAYSDSDGRLTREEQPGETDQAGGTSLTTCQPQITSARPDMTMSTPTDEPPPYSPPDPKMTYLNYPPQPPHCPGQPVIACQPGPNQPGFFQAQFMPSPSYPPYTIYMNGSPPGDDQHPLPKDYMMESLLVTIFCCLMSGLFALMYSYETRAALARGDMREAERASQKARLLVLFSLMFGVFVCVAWVIYVVIAICA</sequence>
<comment type="similarity">
    <text evidence="2">Belongs to the CD225/Dispanin family.</text>
</comment>
<reference evidence="8" key="3">
    <citation type="submission" date="2025-08" db="UniProtKB">
        <authorList>
            <consortium name="Ensembl"/>
        </authorList>
    </citation>
    <scope>IDENTIFICATION</scope>
</reference>
<feature type="compositionally biased region" description="Pro residues" evidence="6">
    <location>
        <begin position="130"/>
        <end position="140"/>
    </location>
</feature>
<evidence type="ECO:0000256" key="2">
    <source>
        <dbReference type="ARBA" id="ARBA00006843"/>
    </source>
</evidence>
<dbReference type="InParanoid" id="A0A3P8XA02"/>
<reference evidence="8" key="4">
    <citation type="submission" date="2025-09" db="UniProtKB">
        <authorList>
            <consortium name="Ensembl"/>
        </authorList>
    </citation>
    <scope>IDENTIFICATION</scope>
</reference>
<dbReference type="GO" id="GO:0016020">
    <property type="term" value="C:membrane"/>
    <property type="evidence" value="ECO:0007669"/>
    <property type="project" value="UniProtKB-SubCell"/>
</dbReference>
<evidence type="ECO:0000256" key="1">
    <source>
        <dbReference type="ARBA" id="ARBA00004370"/>
    </source>
</evidence>
<gene>
    <name evidence="8" type="primary">PRRT1B</name>
</gene>
<evidence type="ECO:0008006" key="10">
    <source>
        <dbReference type="Google" id="ProtNLM"/>
    </source>
</evidence>
<feature type="compositionally biased region" description="Polar residues" evidence="6">
    <location>
        <begin position="49"/>
        <end position="66"/>
    </location>
</feature>
<evidence type="ECO:0000256" key="3">
    <source>
        <dbReference type="ARBA" id="ARBA00022692"/>
    </source>
</evidence>
<dbReference type="Proteomes" id="UP000265140">
    <property type="component" value="Chromosome 13"/>
</dbReference>
<name>A0A3P8XA02_ESOLU</name>
<keyword evidence="4 7" id="KW-1133">Transmembrane helix</keyword>
<comment type="subcellular location">
    <subcellularLocation>
        <location evidence="1">Membrane</location>
    </subcellularLocation>
</comment>
<dbReference type="GeneTree" id="ENSGT00940000163383"/>
<evidence type="ECO:0000313" key="9">
    <source>
        <dbReference type="Proteomes" id="UP000265140"/>
    </source>
</evidence>
<dbReference type="OMA" id="ACQPGPN"/>
<feature type="compositionally biased region" description="Polar residues" evidence="6">
    <location>
        <begin position="14"/>
        <end position="29"/>
    </location>
</feature>
<feature type="compositionally biased region" description="Basic and acidic residues" evidence="6">
    <location>
        <begin position="86"/>
        <end position="97"/>
    </location>
</feature>
<organism evidence="8 9">
    <name type="scientific">Esox lucius</name>
    <name type="common">Northern pike</name>
    <dbReference type="NCBI Taxonomy" id="8010"/>
    <lineage>
        <taxon>Eukaryota</taxon>
        <taxon>Metazoa</taxon>
        <taxon>Chordata</taxon>
        <taxon>Craniata</taxon>
        <taxon>Vertebrata</taxon>
        <taxon>Euteleostomi</taxon>
        <taxon>Actinopterygii</taxon>
        <taxon>Neopterygii</taxon>
        <taxon>Teleostei</taxon>
        <taxon>Protacanthopterygii</taxon>
        <taxon>Esociformes</taxon>
        <taxon>Esocidae</taxon>
        <taxon>Esox</taxon>
    </lineage>
</organism>
<dbReference type="PANTHER" id="PTHR14948:SF18">
    <property type="entry name" value="PROLINE RICH TRANSMEMBRANE PROTEIN 1B"/>
    <property type="match status" value="1"/>
</dbReference>
<accession>A0A3P8XA02</accession>
<reference evidence="9" key="1">
    <citation type="journal article" date="2014" name="PLoS ONE">
        <title>The genome and linkage map of the northern pike (Esox lucius): conserved synteny revealed between the salmonid sister group and the Neoteleostei.</title>
        <authorList>
            <person name="Rondeau E.B."/>
            <person name="Minkley D.R."/>
            <person name="Leong J.S."/>
            <person name="Messmer A.M."/>
            <person name="Jantzen J.R."/>
            <person name="von Schalburg K.R."/>
            <person name="Lemon C."/>
            <person name="Bird N.H."/>
            <person name="Koop B.F."/>
        </authorList>
    </citation>
    <scope>NUCLEOTIDE SEQUENCE</scope>
</reference>
<keyword evidence="5 7" id="KW-0472">Membrane</keyword>
<dbReference type="AlphaFoldDB" id="A0A3P8XA02"/>
<proteinExistence type="inferred from homology"/>
<evidence type="ECO:0000256" key="5">
    <source>
        <dbReference type="ARBA" id="ARBA00023136"/>
    </source>
</evidence>
<keyword evidence="3 7" id="KW-0812">Transmembrane</keyword>
<evidence type="ECO:0000256" key="4">
    <source>
        <dbReference type="ARBA" id="ARBA00022989"/>
    </source>
</evidence>
<dbReference type="PANTHER" id="PTHR14948">
    <property type="entry name" value="NG5"/>
    <property type="match status" value="1"/>
</dbReference>
<keyword evidence="9" id="KW-1185">Reference proteome</keyword>
<reference evidence="8" key="2">
    <citation type="submission" date="2020-02" db="EMBL/GenBank/DDBJ databases">
        <title>Esox lucius (northern pike) genome, fEsoLuc1, primary haplotype.</title>
        <authorList>
            <person name="Myers G."/>
            <person name="Karagic N."/>
            <person name="Meyer A."/>
            <person name="Pippel M."/>
            <person name="Reichard M."/>
            <person name="Winkler S."/>
            <person name="Tracey A."/>
            <person name="Sims Y."/>
            <person name="Howe K."/>
            <person name="Rhie A."/>
            <person name="Formenti G."/>
            <person name="Durbin R."/>
            <person name="Fedrigo O."/>
            <person name="Jarvis E.D."/>
        </authorList>
    </citation>
    <scope>NUCLEOTIDE SEQUENCE [LARGE SCALE GENOMIC DNA]</scope>
</reference>
<feature type="compositionally biased region" description="Polar residues" evidence="6">
    <location>
        <begin position="104"/>
        <end position="118"/>
    </location>
</feature>
<dbReference type="Bgee" id="ENSELUG00000001955">
    <property type="expression patterns" value="Expressed in digestive tract and 10 other cell types or tissues"/>
</dbReference>
<feature type="region of interest" description="Disordered" evidence="6">
    <location>
        <begin position="1"/>
        <end position="143"/>
    </location>
</feature>
<feature type="transmembrane region" description="Helical" evidence="7">
    <location>
        <begin position="210"/>
        <end position="229"/>
    </location>
</feature>
<dbReference type="Ensembl" id="ENSELUT00000019199.3">
    <property type="protein sequence ID" value="ENSELUP00000000358.2"/>
    <property type="gene ID" value="ENSELUG00000001955.3"/>
</dbReference>
<evidence type="ECO:0000313" key="8">
    <source>
        <dbReference type="Ensembl" id="ENSELUP00000000358.2"/>
    </source>
</evidence>
<evidence type="ECO:0000256" key="6">
    <source>
        <dbReference type="SAM" id="MobiDB-lite"/>
    </source>
</evidence>